<proteinExistence type="predicted"/>
<dbReference type="STRING" id="348802.A0A0D2ED43"/>
<accession>A0A0D2ED43</accession>
<protein>
    <recommendedName>
        <fullName evidence="4">Ketoreductase (KR) domain-containing protein</fullName>
    </recommendedName>
</protein>
<evidence type="ECO:0000313" key="3">
    <source>
        <dbReference type="Proteomes" id="UP000054342"/>
    </source>
</evidence>
<dbReference type="EMBL" id="KN847321">
    <property type="protein sequence ID" value="KIW53308.1"/>
    <property type="molecule type" value="Genomic_DNA"/>
</dbReference>
<dbReference type="PROSITE" id="PS51257">
    <property type="entry name" value="PROKAR_LIPOPROTEIN"/>
    <property type="match status" value="1"/>
</dbReference>
<dbReference type="AlphaFoldDB" id="A0A0D2ED43"/>
<dbReference type="PANTHER" id="PTHR47534:SF3">
    <property type="entry name" value="ALCOHOL DEHYDROGENASE-LIKE C-TERMINAL DOMAIN-CONTAINING PROTEIN"/>
    <property type="match status" value="1"/>
</dbReference>
<organism evidence="2 3">
    <name type="scientific">Exophiala xenobiotica</name>
    <dbReference type="NCBI Taxonomy" id="348802"/>
    <lineage>
        <taxon>Eukaryota</taxon>
        <taxon>Fungi</taxon>
        <taxon>Dikarya</taxon>
        <taxon>Ascomycota</taxon>
        <taxon>Pezizomycotina</taxon>
        <taxon>Eurotiomycetes</taxon>
        <taxon>Chaetothyriomycetidae</taxon>
        <taxon>Chaetothyriales</taxon>
        <taxon>Herpotrichiellaceae</taxon>
        <taxon>Exophiala</taxon>
    </lineage>
</organism>
<keyword evidence="3" id="KW-1185">Reference proteome</keyword>
<dbReference type="InterPro" id="IPR036291">
    <property type="entry name" value="NAD(P)-bd_dom_sf"/>
</dbReference>
<dbReference type="SUPFAM" id="SSF51735">
    <property type="entry name" value="NAD(P)-binding Rossmann-fold domains"/>
    <property type="match status" value="1"/>
</dbReference>
<dbReference type="HOGENOM" id="CLU_044999_0_2_1"/>
<dbReference type="Pfam" id="PF00106">
    <property type="entry name" value="adh_short"/>
    <property type="match status" value="1"/>
</dbReference>
<dbReference type="GO" id="GO:0016491">
    <property type="term" value="F:oxidoreductase activity"/>
    <property type="evidence" value="ECO:0007669"/>
    <property type="project" value="UniProtKB-KW"/>
</dbReference>
<dbReference type="InterPro" id="IPR052228">
    <property type="entry name" value="Sec_Metab_Biosynth_Oxidored"/>
</dbReference>
<dbReference type="Gene3D" id="3.40.50.720">
    <property type="entry name" value="NAD(P)-binding Rossmann-like Domain"/>
    <property type="match status" value="1"/>
</dbReference>
<keyword evidence="1" id="KW-0560">Oxidoreductase</keyword>
<dbReference type="GeneID" id="25330803"/>
<dbReference type="PANTHER" id="PTHR47534">
    <property type="entry name" value="YALI0E05731P"/>
    <property type="match status" value="1"/>
</dbReference>
<gene>
    <name evidence="2" type="ORF">PV05_08895</name>
</gene>
<reference evidence="2 3" key="1">
    <citation type="submission" date="2015-01" db="EMBL/GenBank/DDBJ databases">
        <title>The Genome Sequence of Exophiala xenobiotica CBS118157.</title>
        <authorList>
            <consortium name="The Broad Institute Genomics Platform"/>
            <person name="Cuomo C."/>
            <person name="de Hoog S."/>
            <person name="Gorbushina A."/>
            <person name="Stielow B."/>
            <person name="Teixiera M."/>
            <person name="Abouelleil A."/>
            <person name="Chapman S.B."/>
            <person name="Priest M."/>
            <person name="Young S.K."/>
            <person name="Wortman J."/>
            <person name="Nusbaum C."/>
            <person name="Birren B."/>
        </authorList>
    </citation>
    <scope>NUCLEOTIDE SEQUENCE [LARGE SCALE GENOMIC DNA]</scope>
    <source>
        <strain evidence="2 3">CBS 118157</strain>
    </source>
</reference>
<dbReference type="Proteomes" id="UP000054342">
    <property type="component" value="Unassembled WGS sequence"/>
</dbReference>
<name>A0A0D2ED43_9EURO</name>
<dbReference type="InterPro" id="IPR002347">
    <property type="entry name" value="SDR_fam"/>
</dbReference>
<evidence type="ECO:0000256" key="1">
    <source>
        <dbReference type="ARBA" id="ARBA00023002"/>
    </source>
</evidence>
<evidence type="ECO:0008006" key="4">
    <source>
        <dbReference type="Google" id="ProtNLM"/>
    </source>
</evidence>
<evidence type="ECO:0000313" key="2">
    <source>
        <dbReference type="EMBL" id="KIW53308.1"/>
    </source>
</evidence>
<dbReference type="RefSeq" id="XP_013313892.1">
    <property type="nucleotide sequence ID" value="XM_013458438.1"/>
</dbReference>
<dbReference type="OrthoDB" id="2898509at2759"/>
<sequence>MVSRSDILLNNTSLHTPGSGPIVALVGCTSGIGLSTLHALLKHTSSPTIYLVGRDSSRLTSLITQVQPLNPSATLHPIVADDLTLVRDAQHAAERIASQTPRLDILIMSQGFLSFNPTPDFSPEGLDRITSIRYHSRMRILVTLLPLLRRSPSPRVLSILGGGKEGPLDLSDLGMTRPGTYGPLYAAGAAGSMNTLFLEELSKRPGNEKIVFIHLFPGLVAGTGLKVQGSSVWVRFLWEYVAKPIMSMVAYSSSEAGERVLFAATNGRFRRLPPGTSAEGTLIQQGSDGIQGSGVYTVNADSSVIGGGGNADLPKLRGMNAGHEVYEYTMAEFGRIENMQG</sequence>